<feature type="region of interest" description="Disordered" evidence="2">
    <location>
        <begin position="311"/>
        <end position="407"/>
    </location>
</feature>
<dbReference type="GO" id="GO:0070063">
    <property type="term" value="F:RNA polymerase binding"/>
    <property type="evidence" value="ECO:0007669"/>
    <property type="project" value="InterPro"/>
</dbReference>
<dbReference type="InterPro" id="IPR036020">
    <property type="entry name" value="WW_dom_sf"/>
</dbReference>
<keyword evidence="1" id="KW-0677">Repeat</keyword>
<dbReference type="eggNOG" id="ENOG502S89W">
    <property type="taxonomic scope" value="Eukaryota"/>
</dbReference>
<dbReference type="SUPFAM" id="SSF51045">
    <property type="entry name" value="WW domain"/>
    <property type="match status" value="1"/>
</dbReference>
<feature type="region of interest" description="Disordered" evidence="2">
    <location>
        <begin position="34"/>
        <end position="64"/>
    </location>
</feature>
<feature type="domain" description="WW" evidence="3">
    <location>
        <begin position="5"/>
        <end position="38"/>
    </location>
</feature>
<dbReference type="EnsemblMetazoa" id="CPIJ001819-RA">
    <property type="protein sequence ID" value="CPIJ001819-PA"/>
    <property type="gene ID" value="CPIJ001819"/>
</dbReference>
<dbReference type="Gene3D" id="2.20.70.10">
    <property type="match status" value="1"/>
</dbReference>
<feature type="compositionally biased region" description="Basic and acidic residues" evidence="2">
    <location>
        <begin position="34"/>
        <end position="55"/>
    </location>
</feature>
<evidence type="ECO:0000313" key="4">
    <source>
        <dbReference type="EMBL" id="EDS32903.1"/>
    </source>
</evidence>
<dbReference type="InterPro" id="IPR045148">
    <property type="entry name" value="TCRG1-like"/>
</dbReference>
<dbReference type="PANTHER" id="PTHR15377:SF3">
    <property type="entry name" value="WW DOMAIN-CONTAINING PROTEIN"/>
    <property type="match status" value="1"/>
</dbReference>
<dbReference type="GO" id="GO:0003712">
    <property type="term" value="F:transcription coregulator activity"/>
    <property type="evidence" value="ECO:0007669"/>
    <property type="project" value="TreeGrafter"/>
</dbReference>
<dbReference type="KEGG" id="cqu:CpipJ_CPIJ001819"/>
<dbReference type="CDD" id="cd00201">
    <property type="entry name" value="WW"/>
    <property type="match status" value="1"/>
</dbReference>
<dbReference type="Pfam" id="PF00397">
    <property type="entry name" value="WW"/>
    <property type="match status" value="1"/>
</dbReference>
<dbReference type="PROSITE" id="PS50020">
    <property type="entry name" value="WW_DOMAIN_2"/>
    <property type="match status" value="1"/>
</dbReference>
<evidence type="ECO:0000313" key="5">
    <source>
        <dbReference type="EnsemblMetazoa" id="CPIJ001819-PA"/>
    </source>
</evidence>
<dbReference type="GO" id="GO:0005634">
    <property type="term" value="C:nucleus"/>
    <property type="evidence" value="ECO:0007669"/>
    <property type="project" value="TreeGrafter"/>
</dbReference>
<dbReference type="SMART" id="SM00456">
    <property type="entry name" value="WW"/>
    <property type="match status" value="1"/>
</dbReference>
<protein>
    <recommendedName>
        <fullName evidence="3">WW domain-containing protein</fullName>
    </recommendedName>
</protein>
<organism>
    <name type="scientific">Culex quinquefasciatus</name>
    <name type="common">Southern house mosquito</name>
    <name type="synonym">Culex pungens</name>
    <dbReference type="NCBI Taxonomy" id="7176"/>
    <lineage>
        <taxon>Eukaryota</taxon>
        <taxon>Metazoa</taxon>
        <taxon>Ecdysozoa</taxon>
        <taxon>Arthropoda</taxon>
        <taxon>Hexapoda</taxon>
        <taxon>Insecta</taxon>
        <taxon>Pterygota</taxon>
        <taxon>Neoptera</taxon>
        <taxon>Endopterygota</taxon>
        <taxon>Diptera</taxon>
        <taxon>Nematocera</taxon>
        <taxon>Culicoidea</taxon>
        <taxon>Culicidae</taxon>
        <taxon>Culicinae</taxon>
        <taxon>Culicini</taxon>
        <taxon>Culex</taxon>
        <taxon>Culex</taxon>
    </lineage>
</organism>
<proteinExistence type="predicted"/>
<feature type="compositionally biased region" description="Acidic residues" evidence="2">
    <location>
        <begin position="326"/>
        <end position="341"/>
    </location>
</feature>
<feature type="compositionally biased region" description="Polar residues" evidence="2">
    <location>
        <begin position="311"/>
        <end position="323"/>
    </location>
</feature>
<name>B0W459_CULQU</name>
<keyword evidence="6" id="KW-1185">Reference proteome</keyword>
<feature type="compositionally biased region" description="Polar residues" evidence="2">
    <location>
        <begin position="384"/>
        <end position="394"/>
    </location>
</feature>
<dbReference type="InParanoid" id="B0W459"/>
<evidence type="ECO:0000259" key="3">
    <source>
        <dbReference type="PROSITE" id="PS50020"/>
    </source>
</evidence>
<dbReference type="HOGENOM" id="CLU_047621_0_0_1"/>
<dbReference type="InterPro" id="IPR001202">
    <property type="entry name" value="WW_dom"/>
</dbReference>
<reference evidence="5" key="2">
    <citation type="submission" date="2020-05" db="UniProtKB">
        <authorList>
            <consortium name="EnsemblMetazoa"/>
        </authorList>
    </citation>
    <scope>IDENTIFICATION</scope>
    <source>
        <strain evidence="5">JHB</strain>
    </source>
</reference>
<dbReference type="GO" id="GO:0008270">
    <property type="term" value="F:zinc ion binding"/>
    <property type="evidence" value="ECO:0007669"/>
    <property type="project" value="InterPro"/>
</dbReference>
<dbReference type="AlphaFoldDB" id="B0W459"/>
<evidence type="ECO:0000313" key="6">
    <source>
        <dbReference type="Proteomes" id="UP000002320"/>
    </source>
</evidence>
<dbReference type="SMART" id="SM00343">
    <property type="entry name" value="ZnF_C2HC"/>
    <property type="match status" value="2"/>
</dbReference>
<dbReference type="PANTHER" id="PTHR15377">
    <property type="entry name" value="TRANSCRIPTION ELONGATION REGULATOR 1"/>
    <property type="match status" value="1"/>
</dbReference>
<dbReference type="EMBL" id="DS231835">
    <property type="protein sequence ID" value="EDS32903.1"/>
    <property type="molecule type" value="Genomic_DNA"/>
</dbReference>
<sequence>MAAAAKADSDWTVHKTKDGKPFYWNKVTQESVWKKPDGFQEEKQPLTDKEVEKPDPPTPRVRKYQDAPGERWQVFFRPKHKPLQTMRISEELWKHYPGVTDVTKLHQNKLRATVNNPKEANAIVCDLRFCIEYRVWIPARSVEIDGVVSENGLTVQQVLTAVGHFKRRNLPTIPVIEARQMGTAEGEGASKRFVPSSSYRVTFAGTALPDYLVVDNMLRLPVRMYRPRVMSCSNCKKLGHTKAFCSNKTVCGKCGEKHPDEQCQKEVEKCLLCGGQPHEVRSCPKYKTREDKLKRELERRSKRSFADMLKTVTTSAGSENPFSVLSEEEDDSPEDGTEDELIINAKGGTSKRKRRTKKKSNSDKSRSSTLPQPGSEKFIKAFSGVSSIKTSPKDPTNPAAVVPQKDHGKDNRIPFSLLLEAVLSAVSGSTRTLLEPLIPFFKELGKILSENSALNAIISFD</sequence>
<dbReference type="VEuPathDB" id="VectorBase:CPIJ001819"/>
<evidence type="ECO:0000256" key="1">
    <source>
        <dbReference type="ARBA" id="ARBA00022737"/>
    </source>
</evidence>
<evidence type="ECO:0000256" key="2">
    <source>
        <dbReference type="SAM" id="MobiDB-lite"/>
    </source>
</evidence>
<dbReference type="Proteomes" id="UP000002320">
    <property type="component" value="Unassembled WGS sequence"/>
</dbReference>
<gene>
    <name evidence="5" type="primary">6032979</name>
    <name evidence="4" type="ORF">CpipJ_CPIJ001819</name>
</gene>
<reference evidence="4" key="1">
    <citation type="submission" date="2007-03" db="EMBL/GenBank/DDBJ databases">
        <title>Annotation of Culex pipiens quinquefasciatus.</title>
        <authorList>
            <consortium name="The Broad Institute Genome Sequencing Platform"/>
            <person name="Atkinson P.W."/>
            <person name="Hemingway J."/>
            <person name="Christensen B.M."/>
            <person name="Higgs S."/>
            <person name="Kodira C."/>
            <person name="Hannick L."/>
            <person name="Megy K."/>
            <person name="O'Leary S."/>
            <person name="Pearson M."/>
            <person name="Haas B.J."/>
            <person name="Mauceli E."/>
            <person name="Wortman J.R."/>
            <person name="Lee N.H."/>
            <person name="Guigo R."/>
            <person name="Stanke M."/>
            <person name="Alvarado L."/>
            <person name="Amedeo P."/>
            <person name="Antoine C.H."/>
            <person name="Arensburger P."/>
            <person name="Bidwell S.L."/>
            <person name="Crawford M."/>
            <person name="Camaro F."/>
            <person name="Devon K."/>
            <person name="Engels R."/>
            <person name="Hammond M."/>
            <person name="Howarth C."/>
            <person name="Koehrsen M."/>
            <person name="Lawson D."/>
            <person name="Montgomery P."/>
            <person name="Nene V."/>
            <person name="Nusbaum C."/>
            <person name="Puiu D."/>
            <person name="Romero-Severson J."/>
            <person name="Severson D.W."/>
            <person name="Shumway M."/>
            <person name="Sisk P."/>
            <person name="Stolte C."/>
            <person name="Zeng Q."/>
            <person name="Eisenstadt E."/>
            <person name="Fraser-Liggett C."/>
            <person name="Strausberg R."/>
            <person name="Galagan J."/>
            <person name="Birren B."/>
            <person name="Collins F.H."/>
        </authorList>
    </citation>
    <scope>NUCLEOTIDE SEQUENCE [LARGE SCALE GENOMIC DNA]</scope>
    <source>
        <strain evidence="4">JHB</strain>
    </source>
</reference>
<feature type="compositionally biased region" description="Basic residues" evidence="2">
    <location>
        <begin position="349"/>
        <end position="359"/>
    </location>
</feature>
<dbReference type="GO" id="GO:0003676">
    <property type="term" value="F:nucleic acid binding"/>
    <property type="evidence" value="ECO:0007669"/>
    <property type="project" value="InterPro"/>
</dbReference>
<accession>B0W459</accession>
<dbReference type="STRING" id="7176.B0W459"/>
<dbReference type="InterPro" id="IPR001878">
    <property type="entry name" value="Znf_CCHC"/>
</dbReference>